<name>A0A226N0I6_CALSU</name>
<dbReference type="Proteomes" id="UP000198323">
    <property type="component" value="Unassembled WGS sequence"/>
</dbReference>
<comment type="caution">
    <text evidence="3">The sequence shown here is derived from an EMBL/GenBank/DDBJ whole genome shotgun (WGS) entry which is preliminary data.</text>
</comment>
<dbReference type="AlphaFoldDB" id="A0A226N0I6"/>
<proteinExistence type="predicted"/>
<dbReference type="EMBL" id="MCFN01000301">
    <property type="protein sequence ID" value="OXB60968.1"/>
    <property type="molecule type" value="Genomic_DNA"/>
</dbReference>
<gene>
    <name evidence="3" type="ORF">ASZ78_001233</name>
</gene>
<keyword evidence="4" id="KW-1185">Reference proteome</keyword>
<evidence type="ECO:0000313" key="4">
    <source>
        <dbReference type="Proteomes" id="UP000198323"/>
    </source>
</evidence>
<dbReference type="PANTHER" id="PTHR22538">
    <property type="entry name" value="CILIA- AND FLAGELLA-ASSOCIATED PROTEIN 74"/>
    <property type="match status" value="1"/>
</dbReference>
<feature type="non-terminal residue" evidence="3">
    <location>
        <position position="1"/>
    </location>
</feature>
<dbReference type="OrthoDB" id="8955795at2759"/>
<evidence type="ECO:0000256" key="2">
    <source>
        <dbReference type="SAM" id="MobiDB-lite"/>
    </source>
</evidence>
<evidence type="ECO:0000313" key="3">
    <source>
        <dbReference type="EMBL" id="OXB60968.1"/>
    </source>
</evidence>
<organism evidence="3 4">
    <name type="scientific">Callipepla squamata</name>
    <name type="common">Scaled quail</name>
    <dbReference type="NCBI Taxonomy" id="9009"/>
    <lineage>
        <taxon>Eukaryota</taxon>
        <taxon>Metazoa</taxon>
        <taxon>Chordata</taxon>
        <taxon>Craniata</taxon>
        <taxon>Vertebrata</taxon>
        <taxon>Euteleostomi</taxon>
        <taxon>Archelosauria</taxon>
        <taxon>Archosauria</taxon>
        <taxon>Dinosauria</taxon>
        <taxon>Saurischia</taxon>
        <taxon>Theropoda</taxon>
        <taxon>Coelurosauria</taxon>
        <taxon>Aves</taxon>
        <taxon>Neognathae</taxon>
        <taxon>Galloanserae</taxon>
        <taxon>Galliformes</taxon>
        <taxon>Odontophoridae</taxon>
        <taxon>Callipepla</taxon>
    </lineage>
</organism>
<accession>A0A226N0I6</accession>
<sequence>DKLEDLSDGGKMGNEVTSEGAGDRDSVEHCLDGVTDSQALKSADRICLFALPRNFKELSDVAKAKELVVQKIRDELTTCQLRIKTLEKQLEYIDSETEEEKEAGNVAAVFRLRALHGRLCTELQDERSAELKTALTLKENM</sequence>
<feature type="region of interest" description="Disordered" evidence="2">
    <location>
        <begin position="1"/>
        <end position="28"/>
    </location>
</feature>
<feature type="coiled-coil region" evidence="1">
    <location>
        <begin position="69"/>
        <end position="103"/>
    </location>
</feature>
<reference evidence="3 4" key="1">
    <citation type="submission" date="2016-07" db="EMBL/GenBank/DDBJ databases">
        <title>Disparate Historic Effective Population Sizes Predicted by Modern Levels of Genome Diversity for the Scaled Quail (Callipepla squamata) and the Northern Bobwhite (Colinus virginianus): Inferences from First and Second Generation Draft Genome Assemblies for Sympatric New World Quail.</title>
        <authorList>
            <person name="Oldeschulte D.L."/>
            <person name="Halley Y.A."/>
            <person name="Bhattarai E.K."/>
            <person name="Brashear W.A."/>
            <person name="Hill J."/>
            <person name="Metz R.P."/>
            <person name="Johnson C.D."/>
            <person name="Rollins D."/>
            <person name="Peterson M.J."/>
            <person name="Bickhart D.M."/>
            <person name="Decker J.E."/>
            <person name="Seabury C.M."/>
        </authorList>
    </citation>
    <scope>NUCLEOTIDE SEQUENCE [LARGE SCALE GENOMIC DNA]</scope>
    <source>
        <strain evidence="3 4">Texas</strain>
        <tissue evidence="3">Leg muscle</tissue>
    </source>
</reference>
<keyword evidence="1" id="KW-0175">Coiled coil</keyword>
<protein>
    <submittedName>
        <fullName evidence="3">Uncharacterized protein</fullName>
    </submittedName>
</protein>
<dbReference type="PANTHER" id="PTHR22538:SF0">
    <property type="entry name" value="CILIA- AND FLAGELLA-ASSOCIATED PROTEIN 74"/>
    <property type="match status" value="1"/>
</dbReference>
<evidence type="ECO:0000256" key="1">
    <source>
        <dbReference type="SAM" id="Coils"/>
    </source>
</evidence>